<keyword evidence="1" id="KW-0472">Membrane</keyword>
<dbReference type="SUPFAM" id="SSF48317">
    <property type="entry name" value="Acid phosphatase/Vanadium-dependent haloperoxidase"/>
    <property type="match status" value="1"/>
</dbReference>
<name>Z9JHD1_9GAMM</name>
<dbReference type="GeneID" id="68900122"/>
<evidence type="ECO:0000256" key="1">
    <source>
        <dbReference type="SAM" id="Phobius"/>
    </source>
</evidence>
<gene>
    <name evidence="2" type="ORF">AF72_10360</name>
    <name evidence="3" type="ORF">LPH55_07135</name>
</gene>
<reference evidence="2 4" key="1">
    <citation type="journal article" date="2014" name="Genome Announc.">
        <title>Draft Genome Sequence of Xylella fastidiosa Pear Leaf Scorch Strain in Taiwan.</title>
        <authorList>
            <person name="Su C.C."/>
            <person name="Deng W.L."/>
            <person name="Jan F.J."/>
            <person name="Chang C.J."/>
            <person name="Huang H."/>
            <person name="Chen J."/>
        </authorList>
    </citation>
    <scope>NUCLEOTIDE SEQUENCE [LARGE SCALE GENOMIC DNA]</scope>
    <source>
        <strain evidence="2 4">PLS229</strain>
    </source>
</reference>
<dbReference type="EMBL" id="JAJPPU010000002">
    <property type="protein sequence ID" value="MCD8473233.1"/>
    <property type="molecule type" value="Genomic_DNA"/>
</dbReference>
<dbReference type="InterPro" id="IPR036938">
    <property type="entry name" value="PAP2/HPO_sf"/>
</dbReference>
<dbReference type="AlphaFoldDB" id="Z9JHD1"/>
<dbReference type="eggNOG" id="COG0671">
    <property type="taxonomic scope" value="Bacteria"/>
</dbReference>
<dbReference type="PATRIC" id="fig|1444770.3.peg.2457"/>
<dbReference type="Proteomes" id="UP001430701">
    <property type="component" value="Unassembled WGS sequence"/>
</dbReference>
<proteinExistence type="predicted"/>
<comment type="caution">
    <text evidence="2">The sequence shown here is derived from an EMBL/GenBank/DDBJ whole genome shotgun (WGS) entry which is preliminary data.</text>
</comment>
<evidence type="ECO:0000313" key="3">
    <source>
        <dbReference type="EMBL" id="MCD8473233.1"/>
    </source>
</evidence>
<sequence length="192" mass="20106">MNTRIMLARIISVLGHPGVLVPLAIATGLSNTPTSAHVKAIAIGTTLVLAVLGLAYSLWQVRRGHWSHVDAPNPDERAQLLPILLLLLGIAILSLWALDMPEPVIAGPVVGIVLVLAAHSVRHWIKPSLHVGFGMLAAGLNNKLPMVAIGLLTATALVGWSRLALGRHTGREVAVGAVLGAAAAALFHMMTE</sequence>
<feature type="transmembrane region" description="Helical" evidence="1">
    <location>
        <begin position="173"/>
        <end position="191"/>
    </location>
</feature>
<feature type="transmembrane region" description="Helical" evidence="1">
    <location>
        <begin position="36"/>
        <end position="59"/>
    </location>
</feature>
<feature type="transmembrane region" description="Helical" evidence="1">
    <location>
        <begin position="80"/>
        <end position="98"/>
    </location>
</feature>
<dbReference type="Proteomes" id="UP000020406">
    <property type="component" value="Unassembled WGS sequence"/>
</dbReference>
<keyword evidence="1" id="KW-1133">Transmembrane helix</keyword>
<dbReference type="Gene3D" id="1.20.144.10">
    <property type="entry name" value="Phosphatidic acid phosphatase type 2/haloperoxidase"/>
    <property type="match status" value="1"/>
</dbReference>
<evidence type="ECO:0000313" key="4">
    <source>
        <dbReference type="Proteomes" id="UP000020406"/>
    </source>
</evidence>
<keyword evidence="5" id="KW-1185">Reference proteome</keyword>
<keyword evidence="1" id="KW-0812">Transmembrane</keyword>
<dbReference type="RefSeq" id="WP_038272053.1">
    <property type="nucleotide sequence ID" value="NZ_CP053627.1"/>
</dbReference>
<dbReference type="EMBL" id="JDSQ01000018">
    <property type="protein sequence ID" value="EWS77554.1"/>
    <property type="molecule type" value="Genomic_DNA"/>
</dbReference>
<feature type="transmembrane region" description="Helical" evidence="1">
    <location>
        <begin position="144"/>
        <end position="161"/>
    </location>
</feature>
<evidence type="ECO:0000313" key="5">
    <source>
        <dbReference type="Proteomes" id="UP001430701"/>
    </source>
</evidence>
<dbReference type="STRING" id="1444770.AF72_10360"/>
<accession>Z9JHD1</accession>
<dbReference type="KEGG" id="xtw:AB672_02370"/>
<organism evidence="2 4">
    <name type="scientific">Xylella taiwanensis</name>
    <dbReference type="NCBI Taxonomy" id="1444770"/>
    <lineage>
        <taxon>Bacteria</taxon>
        <taxon>Pseudomonadati</taxon>
        <taxon>Pseudomonadota</taxon>
        <taxon>Gammaproteobacteria</taxon>
        <taxon>Lysobacterales</taxon>
        <taxon>Lysobacteraceae</taxon>
        <taxon>Xylella</taxon>
    </lineage>
</organism>
<dbReference type="OrthoDB" id="5704448at2"/>
<reference evidence="3" key="2">
    <citation type="submission" date="2021-11" db="EMBL/GenBank/DDBJ databases">
        <title>Genome sequence of Xylella taiwanensis PLS432.</title>
        <authorList>
            <person name="Weng L.-W."/>
            <person name="Su C.-C."/>
            <person name="Tsai C.-W."/>
            <person name="Kuo C.-H."/>
        </authorList>
    </citation>
    <scope>NUCLEOTIDE SEQUENCE</scope>
    <source>
        <strain evidence="3">PLS432</strain>
    </source>
</reference>
<protein>
    <submittedName>
        <fullName evidence="2">Phosphoesterase</fullName>
    </submittedName>
</protein>
<evidence type="ECO:0000313" key="2">
    <source>
        <dbReference type="EMBL" id="EWS77554.1"/>
    </source>
</evidence>